<feature type="region of interest" description="Disordered" evidence="1">
    <location>
        <begin position="1045"/>
        <end position="1082"/>
    </location>
</feature>
<proteinExistence type="predicted"/>
<feature type="compositionally biased region" description="Polar residues" evidence="1">
    <location>
        <begin position="1163"/>
        <end position="1186"/>
    </location>
</feature>
<keyword evidence="3" id="KW-1185">Reference proteome</keyword>
<dbReference type="EMBL" id="BAUL01000041">
    <property type="protein sequence ID" value="GAD92975.1"/>
    <property type="molecule type" value="Genomic_DNA"/>
</dbReference>
<evidence type="ECO:0000313" key="3">
    <source>
        <dbReference type="Proteomes" id="UP000018001"/>
    </source>
</evidence>
<feature type="region of interest" description="Disordered" evidence="1">
    <location>
        <begin position="261"/>
        <end position="310"/>
    </location>
</feature>
<comment type="caution">
    <text evidence="2">The sequence shown here is derived from an EMBL/GenBank/DDBJ whole genome shotgun (WGS) entry which is preliminary data.</text>
</comment>
<evidence type="ECO:0000313" key="2">
    <source>
        <dbReference type="EMBL" id="GAD92975.1"/>
    </source>
</evidence>
<gene>
    <name evidence="2" type="ORF">PVAR5_1575</name>
</gene>
<sequence length="1357" mass="148432">MDAEGSWWAAGSVEASGDVVLGSSLDFPAYSLYSPYSHYPSLSTATEPPELYCFSHVHSSVPSSPVHGSQWSSGYPGSLSLHEYRKNLSQPDTTVSPDIRRGRTLKRKAGTLNLSQTRTFTDFSLSSSPVSSAPSSPPPLSFSQSLVSVISHNSDKDIANIFPAFSAVSLSNSRDLSLASNRSATRRKQTIDTQISFRDRLEKVPATQDTPPFSHRKSVSDSKVLDLKKASFTLLHEGTAFEILNPRDSLRLSRIISTPETKLASSGSGEYDTTSGPLEDLRSIMSSDRTPSRRESDMPPEGTQRRATPLRSLFDDLPTAYSHITGDHNPMMVTPSSGTESRSLFLPQHADRAPVTSSEASGILSENDQFDHQMEESGSASDVNEHRSIYHQLSIGSSAGAKGMAGNFARSLLRRPKRARAAKDRLSNFLFPRSKLDHEGNIQTQPGRSTPEDPLFSISSDYIDEQSIEEPPFVGVFSESTSSLNLHQPNYHSARGRIDKSSTISNIAHQGYRRRSTGRSRERPVTLFPNPFRHSRRTSSPSPLQNEFRRFPCQHRAPHDESPQDTHVRRETRLDLVGDDPTTPLPSIRGRLESQGNVEQAENVYRDSATPARQLSENTESGGRMTFDTNEEKLSEQLAAVDLAASPSRPLTADPHENSTFIPYASSTGTLGAYTSRVSKEASTQDRSPGSTVSARHNAPFSTEENTNDETCKEDFGSGEHKETLRSTDYPTHSYPYNGQSTTSESQNLEHGTFAASSSEMQDLGPGSSQSSSCQQFSENSITPPRPRLRLKTGLRDLRSWATPHGGFSNSYSRLGQEQSRTVFRSSRHSEMMQDDEQDWETIPESDHLSRNTFDTFVGQGAHRSGYTAPYTSRFGQAMTGSSLADYSSYGSLAQPETSSWTPFDLSSSPPLPQTSSFFHPQHADLTNTNNLPRSFNMELSASSGHYFQNINPLGAHVPRLSATTNFSVGAPRPHSARAYRHPTPLGGSHTNPFRSSAPKIPRGGDTSPDRLELASGRASRVGGTSYHSKFSFLEQGHITEEDTGLQSDFGTLGDVSTPTAGQSLPLQPRSPGTPLLHRTPSASSGWVTILSTHESPVLSDTPSTLPSRYQILTQTSRSRPGRLGRVKGPPSPGRGVTDSANDAANAAPGASQNQAAAQSSSTDRLITGSSDKPTPVRSTPGSLYQSIRARGQTDRSQRRSSNNIELQEWPQRSLGRENLGAKHGRGNDADMAATFSRPSLKRGSSTAALLAARERTRTTFNSASTSPRRTKRYRTDAEVRERLRIMDRMSVADIARPQSARVLPRSSRFTGDEESVDSNLHCPSETSREEDPASFDFTLSVRMASSDSYRFGHILA</sequence>
<feature type="region of interest" description="Disordered" evidence="1">
    <location>
        <begin position="437"/>
        <end position="457"/>
    </location>
</feature>
<feature type="region of interest" description="Disordered" evidence="1">
    <location>
        <begin position="1305"/>
        <end position="1333"/>
    </location>
</feature>
<reference evidence="3" key="1">
    <citation type="journal article" date="2014" name="Genome Announc.">
        <title>Draft genome sequence of the formaldehyde-resistant fungus Byssochlamys spectabilis No. 5 (anamorph Paecilomyces variotii No. 5) (NBRC109023).</title>
        <authorList>
            <person name="Oka T."/>
            <person name="Ekino K."/>
            <person name="Fukuda K."/>
            <person name="Nomura Y."/>
        </authorList>
    </citation>
    <scope>NUCLEOTIDE SEQUENCE [LARGE SCALE GENOMIC DNA]</scope>
    <source>
        <strain evidence="3">No. 5 / NBRC 109023</strain>
    </source>
</reference>
<organism evidence="2 3">
    <name type="scientific">Byssochlamys spectabilis (strain No. 5 / NBRC 109023)</name>
    <name type="common">Paecilomyces variotii</name>
    <dbReference type="NCBI Taxonomy" id="1356009"/>
    <lineage>
        <taxon>Eukaryota</taxon>
        <taxon>Fungi</taxon>
        <taxon>Dikarya</taxon>
        <taxon>Ascomycota</taxon>
        <taxon>Pezizomycotina</taxon>
        <taxon>Eurotiomycetes</taxon>
        <taxon>Eurotiomycetidae</taxon>
        <taxon>Eurotiales</taxon>
        <taxon>Thermoascaceae</taxon>
        <taxon>Paecilomyces</taxon>
    </lineage>
</organism>
<protein>
    <submittedName>
        <fullName evidence="2">Uncharacterized protein</fullName>
    </submittedName>
</protein>
<dbReference type="Proteomes" id="UP000018001">
    <property type="component" value="Unassembled WGS sequence"/>
</dbReference>
<feature type="compositionally biased region" description="Polar residues" evidence="1">
    <location>
        <begin position="611"/>
        <end position="621"/>
    </location>
</feature>
<evidence type="ECO:0000256" key="1">
    <source>
        <dbReference type="SAM" id="MobiDB-lite"/>
    </source>
</evidence>
<feature type="compositionally biased region" description="Polar residues" evidence="1">
    <location>
        <begin position="658"/>
        <end position="670"/>
    </location>
</feature>
<feature type="compositionally biased region" description="Polar residues" evidence="1">
    <location>
        <begin position="685"/>
        <end position="705"/>
    </location>
</feature>
<feature type="compositionally biased region" description="Polar residues" evidence="1">
    <location>
        <begin position="1045"/>
        <end position="1066"/>
    </location>
</feature>
<dbReference type="InParanoid" id="V5HTU9"/>
<feature type="region of interest" description="Disordered" evidence="1">
    <location>
        <begin position="1096"/>
        <end position="1275"/>
    </location>
</feature>
<feature type="compositionally biased region" description="Low complexity" evidence="1">
    <location>
        <begin position="768"/>
        <end position="781"/>
    </location>
</feature>
<feature type="compositionally biased region" description="Polar residues" evidence="1">
    <location>
        <begin position="261"/>
        <end position="276"/>
    </location>
</feature>
<feature type="compositionally biased region" description="Polar residues" evidence="1">
    <location>
        <begin position="727"/>
        <end position="761"/>
    </location>
</feature>
<feature type="compositionally biased region" description="Basic and acidic residues" evidence="1">
    <location>
        <begin position="710"/>
        <end position="726"/>
    </location>
</feature>
<dbReference type="eggNOG" id="ENOG502RNWU">
    <property type="taxonomic scope" value="Eukaryota"/>
</dbReference>
<feature type="compositionally biased region" description="Polar residues" evidence="1">
    <location>
        <begin position="1096"/>
        <end position="1119"/>
    </location>
</feature>
<accession>V5HTU9</accession>
<name>V5HTU9_BYSSN</name>
<dbReference type="HOGENOM" id="CLU_257238_0_0_1"/>
<dbReference type="OrthoDB" id="4315400at2759"/>
<feature type="compositionally biased region" description="Basic and acidic residues" evidence="1">
    <location>
        <begin position="557"/>
        <end position="576"/>
    </location>
</feature>
<feature type="region of interest" description="Disordered" evidence="1">
    <location>
        <begin position="488"/>
        <end position="626"/>
    </location>
</feature>
<feature type="region of interest" description="Disordered" evidence="1">
    <location>
        <begin position="983"/>
        <end position="1025"/>
    </location>
</feature>
<feature type="region of interest" description="Disordered" evidence="1">
    <location>
        <begin position="648"/>
        <end position="788"/>
    </location>
</feature>
<feature type="compositionally biased region" description="Low complexity" evidence="1">
    <location>
        <begin position="1140"/>
        <end position="1162"/>
    </location>
</feature>